<reference evidence="1 2" key="1">
    <citation type="submission" date="2021-08" db="EMBL/GenBank/DDBJ databases">
        <authorList>
            <person name="Peeters C."/>
        </authorList>
    </citation>
    <scope>NUCLEOTIDE SEQUENCE [LARGE SCALE GENOMIC DNA]</scope>
    <source>
        <strain evidence="1 2">LMG 21510</strain>
    </source>
</reference>
<sequence length="243" mass="26162">MTMQAHRYAIYLAPAGPFHTFGSQWLGRDADSGRPLAPPATVEARPSHWVEAPARYGLHATLKPPFRLAEGTDAAMLDAAARAFAAGRQPFDATLDLRALRGFVAWCLADEDSGGARAMHALADACVRDFERFRAPATAAEVARRDPGRLSPRQQHMLREWGYPYVFDTFTFHITLTGMLAPAEQEAAVASLRADTGALLATPLAVDAISVFVQPEPGAGFVAARHYGFDGRTRDGAGAAFLP</sequence>
<dbReference type="Pfam" id="PF06299">
    <property type="entry name" value="DUF1045"/>
    <property type="match status" value="1"/>
</dbReference>
<protein>
    <recommendedName>
        <fullName evidence="3">Phosphonate metabolism protein</fullName>
    </recommendedName>
</protein>
<keyword evidence="2" id="KW-1185">Reference proteome</keyword>
<name>A0ABN7YFE7_9BURK</name>
<evidence type="ECO:0000313" key="2">
    <source>
        <dbReference type="Proteomes" id="UP000721236"/>
    </source>
</evidence>
<organism evidence="1 2">
    <name type="scientific">Cupriavidus respiraculi</name>
    <dbReference type="NCBI Taxonomy" id="195930"/>
    <lineage>
        <taxon>Bacteria</taxon>
        <taxon>Pseudomonadati</taxon>
        <taxon>Pseudomonadota</taxon>
        <taxon>Betaproteobacteria</taxon>
        <taxon>Burkholderiales</taxon>
        <taxon>Burkholderiaceae</taxon>
        <taxon>Cupriavidus</taxon>
    </lineage>
</organism>
<evidence type="ECO:0000313" key="1">
    <source>
        <dbReference type="EMBL" id="CAG9171434.1"/>
    </source>
</evidence>
<comment type="caution">
    <text evidence="1">The sequence shown here is derived from an EMBL/GenBank/DDBJ whole genome shotgun (WGS) entry which is preliminary data.</text>
</comment>
<dbReference type="Proteomes" id="UP000721236">
    <property type="component" value="Unassembled WGS sequence"/>
</dbReference>
<dbReference type="NCBIfam" id="TIGR03223">
    <property type="entry name" value="Phn_opern_protn"/>
    <property type="match status" value="1"/>
</dbReference>
<gene>
    <name evidence="1" type="ORF">LMG21510_01659</name>
</gene>
<dbReference type="EMBL" id="CAJZAH010000002">
    <property type="protein sequence ID" value="CAG9171434.1"/>
    <property type="molecule type" value="Genomic_DNA"/>
</dbReference>
<dbReference type="PIRSF" id="PIRSF033328">
    <property type="entry name" value="Phest_Mll4975"/>
    <property type="match status" value="1"/>
</dbReference>
<accession>A0ABN7YFE7</accession>
<proteinExistence type="predicted"/>
<evidence type="ECO:0008006" key="3">
    <source>
        <dbReference type="Google" id="ProtNLM"/>
    </source>
</evidence>
<dbReference type="InterPro" id="IPR009389">
    <property type="entry name" value="DUF1045"/>
</dbReference>
<dbReference type="RefSeq" id="WP_224041067.1">
    <property type="nucleotide sequence ID" value="NZ_CAJZAH010000002.1"/>
</dbReference>